<gene>
    <name evidence="2" type="ORF">SI7747_UN020970</name>
</gene>
<feature type="region of interest" description="Disordered" evidence="1">
    <location>
        <begin position="17"/>
        <end position="73"/>
    </location>
</feature>
<dbReference type="EMBL" id="CACRZD030000125">
    <property type="protein sequence ID" value="CAA6674612.1"/>
    <property type="molecule type" value="Genomic_DNA"/>
</dbReference>
<accession>A0ABN7E9S3</accession>
<dbReference type="Proteomes" id="UP001189122">
    <property type="component" value="Unassembled WGS sequence"/>
</dbReference>
<keyword evidence="3" id="KW-1185">Reference proteome</keyword>
<organism evidence="2 3">
    <name type="scientific">Spirodela intermedia</name>
    <name type="common">Intermediate duckweed</name>
    <dbReference type="NCBI Taxonomy" id="51605"/>
    <lineage>
        <taxon>Eukaryota</taxon>
        <taxon>Viridiplantae</taxon>
        <taxon>Streptophyta</taxon>
        <taxon>Embryophyta</taxon>
        <taxon>Tracheophyta</taxon>
        <taxon>Spermatophyta</taxon>
        <taxon>Magnoliopsida</taxon>
        <taxon>Liliopsida</taxon>
        <taxon>Araceae</taxon>
        <taxon>Lemnoideae</taxon>
        <taxon>Spirodela</taxon>
    </lineage>
</organism>
<reference evidence="3" key="1">
    <citation type="journal article" date="2020" name="Sci. Rep.">
        <title>Chromosome-scale genome assembly for the duckweed Spirodela intermedia, integrating cytogenetic maps, PacBio and Oxford Nanopore libraries.</title>
        <authorList>
            <person name="Hoang P.T.N."/>
            <person name="Fiebig A."/>
            <person name="Novak P."/>
            <person name="Macas J."/>
            <person name="Cao H.X."/>
            <person name="Stepanenko A."/>
            <person name="Chen G."/>
            <person name="Borisjuk N."/>
            <person name="Scholz U."/>
            <person name="Schubert I."/>
        </authorList>
    </citation>
    <scope>NUCLEOTIDE SEQUENCE [LARGE SCALE GENOMIC DNA]</scope>
</reference>
<proteinExistence type="predicted"/>
<protein>
    <submittedName>
        <fullName evidence="2">Uncharacterized protein</fullName>
    </submittedName>
</protein>
<evidence type="ECO:0000256" key="1">
    <source>
        <dbReference type="SAM" id="MobiDB-lite"/>
    </source>
</evidence>
<evidence type="ECO:0000313" key="3">
    <source>
        <dbReference type="Proteomes" id="UP001189122"/>
    </source>
</evidence>
<name>A0ABN7E9S3_SPIIN</name>
<sequence length="106" mass="12253">MMFEICKILFSIHNKRITNPSSKSSPIDRRTSRRREEDDPSRDESPPLESSIRGQGHYTMIFPNAQDSGASSMHRHWDARTLFFSPLRRVTAVGEPQSRRFFRSAG</sequence>
<feature type="compositionally biased region" description="Basic and acidic residues" evidence="1">
    <location>
        <begin position="26"/>
        <end position="45"/>
    </location>
</feature>
<comment type="caution">
    <text evidence="2">The sequence shown here is derived from an EMBL/GenBank/DDBJ whole genome shotgun (WGS) entry which is preliminary data.</text>
</comment>
<evidence type="ECO:0000313" key="2">
    <source>
        <dbReference type="EMBL" id="CAA6674612.1"/>
    </source>
</evidence>